<accession>A0A1L4BUA6</accession>
<evidence type="ECO:0000313" key="1">
    <source>
        <dbReference type="EMBL" id="API87423.1"/>
    </source>
</evidence>
<dbReference type="AlphaFoldDB" id="A0A1L4BUA6"/>
<dbReference type="InterPro" id="IPR036390">
    <property type="entry name" value="WH_DNA-bd_sf"/>
</dbReference>
<proteinExistence type="predicted"/>
<sequence length="159" mass="18358">MKIPASRELAIKKAILKAIENNVSPAKLADNFGVSKSTIYKYRRELADQGFIQKNENGVYIISPNKFSIKPSNIPKTADLELSYKDEKNLNLEDNRYVHIKDHHIQSTDDHVDVEPEECEEVEVKILKKKQNFTPPEEPSIENKGLFKKFLDKFKKKKS</sequence>
<dbReference type="RefSeq" id="WP_072713204.1">
    <property type="nucleotide sequence ID" value="NZ_CP016796.1"/>
</dbReference>
<protein>
    <submittedName>
        <fullName evidence="1">Uncharacterized protein</fullName>
    </submittedName>
</protein>
<dbReference type="KEGG" id="frx:F7310_08645"/>
<dbReference type="InterPro" id="IPR036388">
    <property type="entry name" value="WH-like_DNA-bd_sf"/>
</dbReference>
<evidence type="ECO:0000313" key="2">
    <source>
        <dbReference type="Proteomes" id="UP000184222"/>
    </source>
</evidence>
<dbReference type="Proteomes" id="UP000184222">
    <property type="component" value="Chromosome"/>
</dbReference>
<dbReference type="SUPFAM" id="SSF46785">
    <property type="entry name" value="Winged helix' DNA-binding domain"/>
    <property type="match status" value="1"/>
</dbReference>
<dbReference type="OrthoDB" id="5605741at2"/>
<dbReference type="STRING" id="573570.F7310_08645"/>
<name>A0A1L4BUA6_9GAMM</name>
<reference evidence="1 2" key="1">
    <citation type="journal article" date="2016" name="Appl. Environ. Microbiol.">
        <title>Whole genome relationships among Francisella bacteria of diverse origin define new species and provide specific regions for detection.</title>
        <authorList>
            <person name="Challacombe J.F."/>
            <person name="Petersen J.M."/>
            <person name="Gallegos-Graves V."/>
            <person name="Hodge D."/>
            <person name="Pillai S."/>
            <person name="Kuske C.R."/>
        </authorList>
    </citation>
    <scope>NUCLEOTIDE SEQUENCE [LARGE SCALE GENOMIC DNA]</scope>
    <source>
        <strain evidence="2">TX07-7310</strain>
    </source>
</reference>
<dbReference type="Gene3D" id="1.10.10.10">
    <property type="entry name" value="Winged helix-like DNA-binding domain superfamily/Winged helix DNA-binding domain"/>
    <property type="match status" value="1"/>
</dbReference>
<dbReference type="EMBL" id="CP016796">
    <property type="protein sequence ID" value="API87423.1"/>
    <property type="molecule type" value="Genomic_DNA"/>
</dbReference>
<keyword evidence="2" id="KW-1185">Reference proteome</keyword>
<organism evidence="1 2">
    <name type="scientific">Francisella uliginis</name>
    <dbReference type="NCBI Taxonomy" id="573570"/>
    <lineage>
        <taxon>Bacteria</taxon>
        <taxon>Pseudomonadati</taxon>
        <taxon>Pseudomonadota</taxon>
        <taxon>Gammaproteobacteria</taxon>
        <taxon>Thiotrichales</taxon>
        <taxon>Francisellaceae</taxon>
        <taxon>Francisella</taxon>
    </lineage>
</organism>
<gene>
    <name evidence="1" type="ORF">F7310_08645</name>
</gene>